<reference evidence="1 2" key="1">
    <citation type="journal article" date="2018" name="Nat. Ecol. Evol.">
        <title>Shark genomes provide insights into elasmobranch evolution and the origin of vertebrates.</title>
        <authorList>
            <person name="Hara Y"/>
            <person name="Yamaguchi K"/>
            <person name="Onimaru K"/>
            <person name="Kadota M"/>
            <person name="Koyanagi M"/>
            <person name="Keeley SD"/>
            <person name="Tatsumi K"/>
            <person name="Tanaka K"/>
            <person name="Motone F"/>
            <person name="Kageyama Y"/>
            <person name="Nozu R"/>
            <person name="Adachi N"/>
            <person name="Nishimura O"/>
            <person name="Nakagawa R"/>
            <person name="Tanegashima C"/>
            <person name="Kiyatake I"/>
            <person name="Matsumoto R"/>
            <person name="Murakumo K"/>
            <person name="Nishida K"/>
            <person name="Terakita A"/>
            <person name="Kuratani S"/>
            <person name="Sato K"/>
            <person name="Hyodo S Kuraku.S."/>
        </authorList>
    </citation>
    <scope>NUCLEOTIDE SEQUENCE [LARGE SCALE GENOMIC DNA]</scope>
</reference>
<gene>
    <name evidence="1" type="ORF">chiPu_0019126</name>
</gene>
<dbReference type="AlphaFoldDB" id="A0A401RQX5"/>
<evidence type="ECO:0000313" key="2">
    <source>
        <dbReference type="Proteomes" id="UP000287033"/>
    </source>
</evidence>
<dbReference type="EMBL" id="BEZZ01001839">
    <property type="protein sequence ID" value="GCC20564.1"/>
    <property type="molecule type" value="Genomic_DNA"/>
</dbReference>
<organism evidence="1 2">
    <name type="scientific">Chiloscyllium punctatum</name>
    <name type="common">Brownbanded bambooshark</name>
    <name type="synonym">Hemiscyllium punctatum</name>
    <dbReference type="NCBI Taxonomy" id="137246"/>
    <lineage>
        <taxon>Eukaryota</taxon>
        <taxon>Metazoa</taxon>
        <taxon>Chordata</taxon>
        <taxon>Craniata</taxon>
        <taxon>Vertebrata</taxon>
        <taxon>Chondrichthyes</taxon>
        <taxon>Elasmobranchii</taxon>
        <taxon>Galeomorphii</taxon>
        <taxon>Galeoidea</taxon>
        <taxon>Orectolobiformes</taxon>
        <taxon>Hemiscylliidae</taxon>
        <taxon>Chiloscyllium</taxon>
    </lineage>
</organism>
<dbReference type="Proteomes" id="UP000287033">
    <property type="component" value="Unassembled WGS sequence"/>
</dbReference>
<comment type="caution">
    <text evidence="1">The sequence shown here is derived from an EMBL/GenBank/DDBJ whole genome shotgun (WGS) entry which is preliminary data.</text>
</comment>
<protein>
    <submittedName>
        <fullName evidence="1">Uncharacterized protein</fullName>
    </submittedName>
</protein>
<name>A0A401RQX5_CHIPU</name>
<proteinExistence type="predicted"/>
<sequence>MILDALHLGWSVTISQHILGVLSPLLIMRKAFCGDLAVSAVQQEWAVRGMAASSRQRDQRQRPWLLSAIGGGGSMASRFLLDST</sequence>
<accession>A0A401RQX5</accession>
<keyword evidence="2" id="KW-1185">Reference proteome</keyword>
<evidence type="ECO:0000313" key="1">
    <source>
        <dbReference type="EMBL" id="GCC20564.1"/>
    </source>
</evidence>